<dbReference type="AlphaFoldDB" id="A0A803TAV3"/>
<feature type="active site" evidence="16">
    <location>
        <position position="116"/>
    </location>
</feature>
<feature type="active site" evidence="16">
    <location>
        <position position="167"/>
    </location>
</feature>
<keyword evidence="11" id="KW-0325">Glycoprotein</keyword>
<reference evidence="18" key="2">
    <citation type="submission" date="2025-08" db="UniProtKB">
        <authorList>
            <consortium name="Ensembl"/>
        </authorList>
    </citation>
    <scope>IDENTIFICATION</scope>
</reference>
<accession>A0A803TAV3</accession>
<dbReference type="GO" id="GO:0003723">
    <property type="term" value="F:RNA binding"/>
    <property type="evidence" value="ECO:0007669"/>
    <property type="project" value="InterPro"/>
</dbReference>
<protein>
    <submittedName>
        <fullName evidence="18">Ribonuclease T2</fullName>
    </submittedName>
</protein>
<keyword evidence="5" id="KW-0964">Secreted</keyword>
<keyword evidence="6" id="KW-0540">Nuclease</keyword>
<organism evidence="18 19">
    <name type="scientific">Anolis carolinensis</name>
    <name type="common">Green anole</name>
    <name type="synonym">American chameleon</name>
    <dbReference type="NCBI Taxonomy" id="28377"/>
    <lineage>
        <taxon>Eukaryota</taxon>
        <taxon>Metazoa</taxon>
        <taxon>Chordata</taxon>
        <taxon>Craniata</taxon>
        <taxon>Vertebrata</taxon>
        <taxon>Euteleostomi</taxon>
        <taxon>Lepidosauria</taxon>
        <taxon>Squamata</taxon>
        <taxon>Bifurcata</taxon>
        <taxon>Unidentata</taxon>
        <taxon>Episquamata</taxon>
        <taxon>Toxicofera</taxon>
        <taxon>Iguania</taxon>
        <taxon>Dactyloidae</taxon>
        <taxon>Anolis</taxon>
    </lineage>
</organism>
<evidence type="ECO:0000256" key="4">
    <source>
        <dbReference type="ARBA" id="ARBA00007469"/>
    </source>
</evidence>
<keyword evidence="13" id="KW-0456">Lyase</keyword>
<evidence type="ECO:0000256" key="9">
    <source>
        <dbReference type="ARBA" id="ARBA00022824"/>
    </source>
</evidence>
<keyword evidence="8" id="KW-0378">Hydrolase</keyword>
<evidence type="ECO:0000256" key="11">
    <source>
        <dbReference type="ARBA" id="ARBA00023180"/>
    </source>
</evidence>
<evidence type="ECO:0000256" key="8">
    <source>
        <dbReference type="ARBA" id="ARBA00022801"/>
    </source>
</evidence>
<evidence type="ECO:0000256" key="15">
    <source>
        <dbReference type="ARBA" id="ARBA00052670"/>
    </source>
</evidence>
<dbReference type="GeneTree" id="ENSGT00640000091563"/>
<comment type="subcellular location">
    <subcellularLocation>
        <location evidence="2">Endoplasmic reticulum lumen</location>
    </subcellularLocation>
    <subcellularLocation>
        <location evidence="1">Lysosome lumen</location>
    </subcellularLocation>
    <subcellularLocation>
        <location evidence="3">Secreted</location>
    </subcellularLocation>
</comment>
<dbReference type="PANTHER" id="PTHR11240">
    <property type="entry name" value="RIBONUCLEASE T2"/>
    <property type="match status" value="1"/>
</dbReference>
<dbReference type="InterPro" id="IPR001568">
    <property type="entry name" value="RNase_T2-like"/>
</dbReference>
<sequence>MHPSMQFFERAVLLKSRKEGGERASFHQGLCGEGPSFFLSFGAGFAALLAELCLEREVEAGTPGASPPPDRPWFWRGSVDRPHKWDKFYFVHHWPVTVCKMNDNDCKDPLMYWTIHGLWPDKEEECNRTWHFNISELKDLMGDMEQYWPDVIHPNNTHFWKHEWEKHGTCAAELESLNSEKKYFNKALELYKKLDLNSYLLKLGIKPGSTYYQMAAIREALTKVYDVTPKIQCLPPEEGQLQIIGQIKFCFTKEFELRNCTESKAYSFSAHKDKFFKTEDLSNCNDTLTYYPSHITWKHFVANTVNLS</sequence>
<evidence type="ECO:0000313" key="18">
    <source>
        <dbReference type="Ensembl" id="ENSACAP00000032343.1"/>
    </source>
</evidence>
<keyword evidence="12" id="KW-0458">Lysosome</keyword>
<evidence type="ECO:0000256" key="7">
    <source>
        <dbReference type="ARBA" id="ARBA00022759"/>
    </source>
</evidence>
<dbReference type="GO" id="GO:0005615">
    <property type="term" value="C:extracellular space"/>
    <property type="evidence" value="ECO:0007669"/>
    <property type="project" value="Ensembl"/>
</dbReference>
<dbReference type="Proteomes" id="UP000001646">
    <property type="component" value="Chromosome 1"/>
</dbReference>
<evidence type="ECO:0000256" key="2">
    <source>
        <dbReference type="ARBA" id="ARBA00004319"/>
    </source>
</evidence>
<evidence type="ECO:0000256" key="5">
    <source>
        <dbReference type="ARBA" id="ARBA00022525"/>
    </source>
</evidence>
<dbReference type="GO" id="GO:0004521">
    <property type="term" value="F:RNA endonuclease activity"/>
    <property type="evidence" value="ECO:0000318"/>
    <property type="project" value="GO_Central"/>
</dbReference>
<keyword evidence="7" id="KW-0255">Endonuclease</keyword>
<evidence type="ECO:0000256" key="13">
    <source>
        <dbReference type="ARBA" id="ARBA00023239"/>
    </source>
</evidence>
<name>A0A803TAV3_ANOCA</name>
<dbReference type="GO" id="GO:0033897">
    <property type="term" value="F:ribonuclease T2 activity"/>
    <property type="evidence" value="ECO:0007669"/>
    <property type="project" value="InterPro"/>
</dbReference>
<reference evidence="18" key="3">
    <citation type="submission" date="2025-09" db="UniProtKB">
        <authorList>
            <consortium name="Ensembl"/>
        </authorList>
    </citation>
    <scope>IDENTIFICATION</scope>
</reference>
<dbReference type="GO" id="GO:0043202">
    <property type="term" value="C:lysosomal lumen"/>
    <property type="evidence" value="ECO:0007669"/>
    <property type="project" value="UniProtKB-SubCell"/>
</dbReference>
<evidence type="ECO:0000256" key="3">
    <source>
        <dbReference type="ARBA" id="ARBA00004613"/>
    </source>
</evidence>
<comment type="similarity">
    <text evidence="4 17">Belongs to the RNase T2 family.</text>
</comment>
<evidence type="ECO:0000256" key="1">
    <source>
        <dbReference type="ARBA" id="ARBA00004227"/>
    </source>
</evidence>
<dbReference type="CDD" id="cd01061">
    <property type="entry name" value="RNase_T2_euk"/>
    <property type="match status" value="1"/>
</dbReference>
<dbReference type="InParanoid" id="A0A803TAV3"/>
<reference evidence="18 19" key="1">
    <citation type="submission" date="2009-12" db="EMBL/GenBank/DDBJ databases">
        <title>The Genome Sequence of Anolis carolinensis (Green Anole Lizard).</title>
        <authorList>
            <consortium name="The Genome Sequencing Platform"/>
            <person name="Di Palma F."/>
            <person name="Alfoldi J."/>
            <person name="Heiman D."/>
            <person name="Young S."/>
            <person name="Grabherr M."/>
            <person name="Johnson J."/>
            <person name="Lander E.S."/>
            <person name="Lindblad-Toh K."/>
        </authorList>
    </citation>
    <scope>NUCLEOTIDE SEQUENCE [LARGE SCALE GENOMIC DNA]</scope>
    <source>
        <strain evidence="18 19">JBL SC #1</strain>
    </source>
</reference>
<dbReference type="GO" id="GO:0005576">
    <property type="term" value="C:extracellular region"/>
    <property type="evidence" value="ECO:0000318"/>
    <property type="project" value="GO_Central"/>
</dbReference>
<dbReference type="InterPro" id="IPR018188">
    <property type="entry name" value="RNase_T2_His_AS_1"/>
</dbReference>
<dbReference type="Ensembl" id="ENSACAT00000039887.1">
    <property type="protein sequence ID" value="ENSACAP00000032343.1"/>
    <property type="gene ID" value="ENSACAG00000010505.4"/>
</dbReference>
<gene>
    <name evidence="18" type="primary">RNASET2</name>
</gene>
<dbReference type="Bgee" id="ENSACAG00000010505">
    <property type="expression patterns" value="Expressed in adrenal gland and 13 other cell types or tissues"/>
</dbReference>
<dbReference type="InterPro" id="IPR036430">
    <property type="entry name" value="RNase_T2-like_sf"/>
</dbReference>
<evidence type="ECO:0000256" key="10">
    <source>
        <dbReference type="ARBA" id="ARBA00023157"/>
    </source>
</evidence>
<dbReference type="GO" id="GO:0016787">
    <property type="term" value="F:hydrolase activity"/>
    <property type="evidence" value="ECO:0007669"/>
    <property type="project" value="UniProtKB-KW"/>
</dbReference>
<evidence type="ECO:0000256" key="17">
    <source>
        <dbReference type="RuleBase" id="RU004328"/>
    </source>
</evidence>
<keyword evidence="10" id="KW-1015">Disulfide bond</keyword>
<dbReference type="Gene3D" id="3.90.730.10">
    <property type="entry name" value="Ribonuclease T2-like"/>
    <property type="match status" value="1"/>
</dbReference>
<dbReference type="PANTHER" id="PTHR11240:SF22">
    <property type="entry name" value="RIBONUCLEASE T2"/>
    <property type="match status" value="1"/>
</dbReference>
<dbReference type="FunFam" id="3.90.730.10:FF:000001">
    <property type="entry name" value="Ribonuclease T2"/>
    <property type="match status" value="1"/>
</dbReference>
<dbReference type="GO" id="GO:0006401">
    <property type="term" value="P:RNA catabolic process"/>
    <property type="evidence" value="ECO:0000318"/>
    <property type="project" value="GO_Central"/>
</dbReference>
<dbReference type="GO" id="GO:0005788">
    <property type="term" value="C:endoplasmic reticulum lumen"/>
    <property type="evidence" value="ECO:0007669"/>
    <property type="project" value="UniProtKB-SubCell"/>
</dbReference>
<dbReference type="InterPro" id="IPR033697">
    <property type="entry name" value="Ribonuclease_T2_eukaryotic"/>
</dbReference>
<comment type="catalytic activity">
    <reaction evidence="15">
        <text>an adenylyl-uridine-RNA = a 3'-end 2',3'-cyclophospho-AMP-RNA + a 5'-end dephospho-uridine-RNA</text>
        <dbReference type="Rhea" id="RHEA:81383"/>
        <dbReference type="Rhea" id="RHEA-COMP:17356"/>
        <dbReference type="Rhea" id="RHEA-COMP:19675"/>
        <dbReference type="Rhea" id="RHEA-COMP:19676"/>
        <dbReference type="ChEBI" id="CHEBI:173224"/>
        <dbReference type="ChEBI" id="CHEBI:231879"/>
        <dbReference type="ChEBI" id="CHEBI:231881"/>
    </reaction>
    <physiologicalReaction direction="left-to-right" evidence="15">
        <dbReference type="Rhea" id="RHEA:81384"/>
    </physiologicalReaction>
</comment>
<keyword evidence="19" id="KW-1185">Reference proteome</keyword>
<dbReference type="Pfam" id="PF00445">
    <property type="entry name" value="Ribonuclease_T2"/>
    <property type="match status" value="1"/>
</dbReference>
<evidence type="ECO:0000256" key="16">
    <source>
        <dbReference type="PIRSR" id="PIRSR633697-1"/>
    </source>
</evidence>
<dbReference type="PROSITE" id="PS00531">
    <property type="entry name" value="RNASE_T2_2"/>
    <property type="match status" value="1"/>
</dbReference>
<dbReference type="SUPFAM" id="SSF55895">
    <property type="entry name" value="Ribonuclease Rh-like"/>
    <property type="match status" value="1"/>
</dbReference>
<dbReference type="InterPro" id="IPR033130">
    <property type="entry name" value="RNase_T2_His_AS_2"/>
</dbReference>
<keyword evidence="9" id="KW-0256">Endoplasmic reticulum</keyword>
<dbReference type="PROSITE" id="PS00530">
    <property type="entry name" value="RNASE_T2_1"/>
    <property type="match status" value="1"/>
</dbReference>
<comment type="catalytic activity">
    <reaction evidence="14">
        <text>a guanylyl-uridine-RNA = a 3'-end 2',3'-cyclophospho-GMP-RNA + a 5'-end dephospho-uridine-RNA</text>
        <dbReference type="Rhea" id="RHEA:81323"/>
        <dbReference type="Rhea" id="RHEA-COMP:17356"/>
        <dbReference type="Rhea" id="RHEA-COMP:19658"/>
        <dbReference type="Rhea" id="RHEA-COMP:19659"/>
        <dbReference type="ChEBI" id="CHEBI:173224"/>
        <dbReference type="ChEBI" id="CHEBI:231849"/>
        <dbReference type="ChEBI" id="CHEBI:231850"/>
    </reaction>
</comment>
<evidence type="ECO:0000256" key="14">
    <source>
        <dbReference type="ARBA" id="ARBA00051280"/>
    </source>
</evidence>
<proteinExistence type="inferred from homology"/>
<evidence type="ECO:0000313" key="19">
    <source>
        <dbReference type="Proteomes" id="UP000001646"/>
    </source>
</evidence>
<evidence type="ECO:0000256" key="12">
    <source>
        <dbReference type="ARBA" id="ARBA00023228"/>
    </source>
</evidence>
<evidence type="ECO:0000256" key="6">
    <source>
        <dbReference type="ARBA" id="ARBA00022722"/>
    </source>
</evidence>
<feature type="active site" evidence="16">
    <location>
        <position position="163"/>
    </location>
</feature>